<gene>
    <name evidence="3" type="ORF">NG824_01625</name>
</gene>
<evidence type="ECO:0000313" key="4">
    <source>
        <dbReference type="Proteomes" id="UP001164392"/>
    </source>
</evidence>
<keyword evidence="1" id="KW-1133">Transmembrane helix</keyword>
<accession>A0AA46Y912</accession>
<evidence type="ECO:0000259" key="2">
    <source>
        <dbReference type="Pfam" id="PF07811"/>
    </source>
</evidence>
<dbReference type="InterPro" id="IPR012495">
    <property type="entry name" value="TadE-like_dom"/>
</dbReference>
<keyword evidence="1" id="KW-0472">Membrane</keyword>
<protein>
    <submittedName>
        <fullName evidence="3">Pilus assembly protein</fullName>
    </submittedName>
</protein>
<sequence>MRQRRQPQLRGRQDGQSLTEAAVLCAVLVPLFLLIPIMGKYIHLRQATQQAARAAAWEATVAKDYTLPSATRMRDLTVDRHFGKADAPIISRASTGSARDRVDNPLLNTFSNQPLLERGDIRVNAYKNERSSGILDRLGNLISKIPGNFPPNDKGLVTSNLSVSVQDLKLANGGSASFLEPFDQLGLRMQGSNSLLADPWNAAGPGTAKNPAKRSVIGQVRTLVPSSYLSDSAKMFDALKIIPIVGTISRFEPGYIAPDVVPVDKLEPYAPPR</sequence>
<dbReference type="Pfam" id="PF07811">
    <property type="entry name" value="TadE"/>
    <property type="match status" value="1"/>
</dbReference>
<reference evidence="3" key="1">
    <citation type="submission" date="2022-06" db="EMBL/GenBank/DDBJ databases">
        <title>Dynamics of rice microbiomes reveals core vertical transmitted seed endophytes.</title>
        <authorList>
            <person name="Liao K."/>
            <person name="Zhang X."/>
        </authorList>
    </citation>
    <scope>NUCLEOTIDE SEQUENCE</scope>
    <source>
        <strain evidence="3">JR3-14</strain>
    </source>
</reference>
<dbReference type="EMBL" id="CP099534">
    <property type="protein sequence ID" value="UYK89186.1"/>
    <property type="molecule type" value="Genomic_DNA"/>
</dbReference>
<dbReference type="RefSeq" id="WP_267085504.1">
    <property type="nucleotide sequence ID" value="NZ_CP099532.1"/>
</dbReference>
<evidence type="ECO:0000313" key="3">
    <source>
        <dbReference type="EMBL" id="UYK89186.1"/>
    </source>
</evidence>
<dbReference type="Proteomes" id="UP001164392">
    <property type="component" value="Chromosome"/>
</dbReference>
<organism evidence="3 4">
    <name type="scientific">Xanthomonas sacchari</name>
    <dbReference type="NCBI Taxonomy" id="56458"/>
    <lineage>
        <taxon>Bacteria</taxon>
        <taxon>Pseudomonadati</taxon>
        <taxon>Pseudomonadota</taxon>
        <taxon>Gammaproteobacteria</taxon>
        <taxon>Lysobacterales</taxon>
        <taxon>Lysobacteraceae</taxon>
        <taxon>Xanthomonas</taxon>
    </lineage>
</organism>
<name>A0AA46Y912_9XANT</name>
<proteinExistence type="predicted"/>
<feature type="domain" description="TadE-like" evidence="2">
    <location>
        <begin position="15"/>
        <end position="56"/>
    </location>
</feature>
<dbReference type="AlphaFoldDB" id="A0AA46Y912"/>
<keyword evidence="1" id="KW-0812">Transmembrane</keyword>
<evidence type="ECO:0000256" key="1">
    <source>
        <dbReference type="SAM" id="Phobius"/>
    </source>
</evidence>
<feature type="transmembrane region" description="Helical" evidence="1">
    <location>
        <begin position="21"/>
        <end position="39"/>
    </location>
</feature>